<dbReference type="PANTHER" id="PTHR23513">
    <property type="entry name" value="INTEGRAL MEMBRANE EFFLUX PROTEIN-RELATED"/>
    <property type="match status" value="1"/>
</dbReference>
<keyword evidence="2" id="KW-1003">Cell membrane</keyword>
<evidence type="ECO:0000256" key="5">
    <source>
        <dbReference type="ARBA" id="ARBA00023136"/>
    </source>
</evidence>
<feature type="transmembrane region" description="Helical" evidence="6">
    <location>
        <begin position="100"/>
        <end position="121"/>
    </location>
</feature>
<protein>
    <submittedName>
        <fullName evidence="7">MFS transporter</fullName>
    </submittedName>
</protein>
<feature type="transmembrane region" description="Helical" evidence="6">
    <location>
        <begin position="377"/>
        <end position="395"/>
    </location>
</feature>
<evidence type="ECO:0000256" key="3">
    <source>
        <dbReference type="ARBA" id="ARBA00022692"/>
    </source>
</evidence>
<proteinExistence type="predicted"/>
<sequence length="426" mass="44268">MYRELLTNKAFLLLFLGRLITNAGDSVYLVATLWYLSQSDASGVVAGLAGFLITVPQVFQFLFGPFVDRLQVKPVVVGAQIVQGVFVTFLLILVTKNAPALLVLPVVFGIHLVATAAKPAYGKWMRIIVPDRLMVHASSIMGFANETADVVFNSMSGVIIATVGVAGSLWFDVSTFAVAMVLFGLIGVSQMARESALGKLSFKAFWGDLVQGVGFVSGTLVGKIALTAVLANGLNGMLLPILPHIGEALGGPEYYGFLVAAQSAGILAGTLVAPLLTGVNVGILVIGCMVTSTIAWVGSVVAAFIFGSPDVSVSMFGVAWLPVGIMNVVVSSAVMVITPPHFVGRVGSTVQSISTMVMPVGALIGGVLAGFSSVGTVFGLTCLTPLSIALLWVAIRDLRGMPAASKLTPLPLAEGADKGREQLAET</sequence>
<evidence type="ECO:0000256" key="2">
    <source>
        <dbReference type="ARBA" id="ARBA00022475"/>
    </source>
</evidence>
<reference evidence="7 8" key="1">
    <citation type="submission" date="2023-08" db="EMBL/GenBank/DDBJ databases">
        <title>Genome sequence of Thermaerobacter compostii strain Ins1, a spore-forming filamentous bacterium isolated from a deep geothermal reservoir.</title>
        <authorList>
            <person name="Bregnard D."/>
            <person name="Gonzalez D."/>
            <person name="Junier P."/>
        </authorList>
    </citation>
    <scope>NUCLEOTIDE SEQUENCE [LARGE SCALE GENOMIC DNA]</scope>
    <source>
        <strain evidence="7 8">Ins1</strain>
    </source>
</reference>
<name>A0ABZ0QLS9_9FIRM</name>
<feature type="transmembrane region" description="Helical" evidence="6">
    <location>
        <begin position="12"/>
        <end position="36"/>
    </location>
</feature>
<feature type="transmembrane region" description="Helical" evidence="6">
    <location>
        <begin position="350"/>
        <end position="371"/>
    </location>
</feature>
<dbReference type="EMBL" id="CP132508">
    <property type="protein sequence ID" value="WPD18448.1"/>
    <property type="molecule type" value="Genomic_DNA"/>
</dbReference>
<feature type="transmembrane region" description="Helical" evidence="6">
    <location>
        <begin position="75"/>
        <end position="94"/>
    </location>
</feature>
<feature type="transmembrane region" description="Helical" evidence="6">
    <location>
        <begin position="283"/>
        <end position="306"/>
    </location>
</feature>
<feature type="transmembrane region" description="Helical" evidence="6">
    <location>
        <begin position="254"/>
        <end position="276"/>
    </location>
</feature>
<evidence type="ECO:0000313" key="7">
    <source>
        <dbReference type="EMBL" id="WPD18448.1"/>
    </source>
</evidence>
<keyword evidence="4 6" id="KW-1133">Transmembrane helix</keyword>
<organism evidence="7 8">
    <name type="scientific">Thermaerobacter composti</name>
    <dbReference type="NCBI Taxonomy" id="554949"/>
    <lineage>
        <taxon>Bacteria</taxon>
        <taxon>Bacillati</taxon>
        <taxon>Bacillota</taxon>
        <taxon>Clostridia</taxon>
        <taxon>Eubacteriales</taxon>
        <taxon>Clostridiales Family XVII. Incertae Sedis</taxon>
        <taxon>Thermaerobacter</taxon>
    </lineage>
</organism>
<feature type="transmembrane region" description="Helical" evidence="6">
    <location>
        <begin position="318"/>
        <end position="338"/>
    </location>
</feature>
<dbReference type="SUPFAM" id="SSF103473">
    <property type="entry name" value="MFS general substrate transporter"/>
    <property type="match status" value="1"/>
</dbReference>
<dbReference type="InterPro" id="IPR036259">
    <property type="entry name" value="MFS_trans_sf"/>
</dbReference>
<feature type="transmembrane region" description="Helical" evidence="6">
    <location>
        <begin position="209"/>
        <end position="234"/>
    </location>
</feature>
<keyword evidence="8" id="KW-1185">Reference proteome</keyword>
<evidence type="ECO:0000256" key="4">
    <source>
        <dbReference type="ARBA" id="ARBA00022989"/>
    </source>
</evidence>
<comment type="subcellular location">
    <subcellularLocation>
        <location evidence="1">Cell membrane</location>
        <topology evidence="1">Multi-pass membrane protein</topology>
    </subcellularLocation>
</comment>
<dbReference type="RefSeq" id="WP_318750283.1">
    <property type="nucleotide sequence ID" value="NZ_CP132508.1"/>
</dbReference>
<dbReference type="Gene3D" id="1.20.1250.20">
    <property type="entry name" value="MFS general substrate transporter like domains"/>
    <property type="match status" value="1"/>
</dbReference>
<feature type="transmembrane region" description="Helical" evidence="6">
    <location>
        <begin position="158"/>
        <end position="188"/>
    </location>
</feature>
<keyword evidence="3 6" id="KW-0812">Transmembrane</keyword>
<accession>A0ABZ0QLS9</accession>
<evidence type="ECO:0000256" key="1">
    <source>
        <dbReference type="ARBA" id="ARBA00004651"/>
    </source>
</evidence>
<keyword evidence="5 6" id="KW-0472">Membrane</keyword>
<evidence type="ECO:0000256" key="6">
    <source>
        <dbReference type="SAM" id="Phobius"/>
    </source>
</evidence>
<dbReference type="Proteomes" id="UP001304683">
    <property type="component" value="Chromosome"/>
</dbReference>
<dbReference type="PANTHER" id="PTHR23513:SF6">
    <property type="entry name" value="MAJOR FACILITATOR SUPERFAMILY ASSOCIATED DOMAIN-CONTAINING PROTEIN"/>
    <property type="match status" value="1"/>
</dbReference>
<dbReference type="CDD" id="cd06173">
    <property type="entry name" value="MFS_MefA_like"/>
    <property type="match status" value="1"/>
</dbReference>
<feature type="transmembrane region" description="Helical" evidence="6">
    <location>
        <begin position="42"/>
        <end position="63"/>
    </location>
</feature>
<gene>
    <name evidence="7" type="ORF">Q5761_08730</name>
</gene>
<evidence type="ECO:0000313" key="8">
    <source>
        <dbReference type="Proteomes" id="UP001304683"/>
    </source>
</evidence>